<dbReference type="AlphaFoldDB" id="A0AAW8DN81"/>
<dbReference type="Proteomes" id="UP001242995">
    <property type="component" value="Unassembled WGS sequence"/>
</dbReference>
<accession>A0AAW8DN81</accession>
<proteinExistence type="inferred from homology"/>
<comment type="caution">
    <text evidence="5">The sequence shown here is derived from an EMBL/GenBank/DDBJ whole genome shotgun (WGS) entry which is preliminary data.</text>
</comment>
<comment type="similarity">
    <text evidence="2">Belongs to the bacterial solute-binding protein 2 family.</text>
</comment>
<dbReference type="InterPro" id="IPR025997">
    <property type="entry name" value="SBP_2_dom"/>
</dbReference>
<feature type="chain" id="PRO_5043454403" evidence="3">
    <location>
        <begin position="34"/>
        <end position="366"/>
    </location>
</feature>
<dbReference type="PANTHER" id="PTHR30036">
    <property type="entry name" value="D-XYLOSE-BINDING PERIPLASMIC PROTEIN"/>
    <property type="match status" value="1"/>
</dbReference>
<evidence type="ECO:0000256" key="3">
    <source>
        <dbReference type="SAM" id="SignalP"/>
    </source>
</evidence>
<dbReference type="Gene3D" id="3.40.50.2300">
    <property type="match status" value="2"/>
</dbReference>
<keyword evidence="7" id="KW-1185">Reference proteome</keyword>
<protein>
    <submittedName>
        <fullName evidence="5">Ribose transport system substrate-binding protein</fullName>
    </submittedName>
</protein>
<evidence type="ECO:0000313" key="6">
    <source>
        <dbReference type="EMBL" id="MDQ0183427.1"/>
    </source>
</evidence>
<sequence length="366" mass="38312">MKNFRFSAGKTLPRGLCLAFVAALVATVTGCGAGGNNSPAAGSNLGAKTEALVNKRLKCDFAPATSDVLLDWKVPKAKKPYKITLLNVSMSTFYYQGLAYGAQQAADASGVELTVVAGEGYSSPATQLQQVENAIQKGADAIVLVPSDIQGSVAVVEKAKAAGVKVVNISSEVNADAVTVLQDDITLGETIAEHLGSVAHEGKGIYMAGPATATWSLKRTVGFSNQLEAKFPKLTIADAPTQLVDPAAGLQSFNNAVQTHPDIKWIAGGYYLLLPPAALPSQYRGLPYVATGLEPESVDALKKGLLSGVISVEPIPMGKVGVTRAIELLNGDTPPKTTCLPAPYYTKDNLDTREAKAEMQPIRDKG</sequence>
<dbReference type="Proteomes" id="UP001230951">
    <property type="component" value="Unassembled WGS sequence"/>
</dbReference>
<dbReference type="PROSITE" id="PS51257">
    <property type="entry name" value="PROKAR_LIPOPROTEIN"/>
    <property type="match status" value="1"/>
</dbReference>
<evidence type="ECO:0000313" key="5">
    <source>
        <dbReference type="EMBL" id="MDP9907895.1"/>
    </source>
</evidence>
<feature type="domain" description="Periplasmic binding protein" evidence="4">
    <location>
        <begin position="85"/>
        <end position="332"/>
    </location>
</feature>
<organism evidence="5 8">
    <name type="scientific">Arthrobacter bambusae</name>
    <dbReference type="NCBI Taxonomy" id="1338426"/>
    <lineage>
        <taxon>Bacteria</taxon>
        <taxon>Bacillati</taxon>
        <taxon>Actinomycetota</taxon>
        <taxon>Actinomycetes</taxon>
        <taxon>Micrococcales</taxon>
        <taxon>Micrococcaceae</taxon>
        <taxon>Arthrobacter</taxon>
    </lineage>
</organism>
<dbReference type="InterPro" id="IPR028082">
    <property type="entry name" value="Peripla_BP_I"/>
</dbReference>
<dbReference type="EMBL" id="JAUSRG010000032">
    <property type="protein sequence ID" value="MDP9907895.1"/>
    <property type="molecule type" value="Genomic_DNA"/>
</dbReference>
<dbReference type="InterPro" id="IPR050555">
    <property type="entry name" value="Bact_Solute-Bind_Prot2"/>
</dbReference>
<dbReference type="PANTHER" id="PTHR30036:SF7">
    <property type="entry name" value="ABC TRANSPORTER PERIPLASMIC-BINDING PROTEIN YPHF"/>
    <property type="match status" value="1"/>
</dbReference>
<dbReference type="SUPFAM" id="SSF53822">
    <property type="entry name" value="Periplasmic binding protein-like I"/>
    <property type="match status" value="1"/>
</dbReference>
<dbReference type="EMBL" id="JAUSTF010000027">
    <property type="protein sequence ID" value="MDQ0183427.1"/>
    <property type="molecule type" value="Genomic_DNA"/>
</dbReference>
<evidence type="ECO:0000256" key="1">
    <source>
        <dbReference type="ARBA" id="ARBA00004196"/>
    </source>
</evidence>
<dbReference type="RefSeq" id="WP_306964695.1">
    <property type="nucleotide sequence ID" value="NZ_JAUSRG010000032.1"/>
</dbReference>
<evidence type="ECO:0000313" key="7">
    <source>
        <dbReference type="Proteomes" id="UP001230951"/>
    </source>
</evidence>
<dbReference type="GO" id="GO:0030246">
    <property type="term" value="F:carbohydrate binding"/>
    <property type="evidence" value="ECO:0007669"/>
    <property type="project" value="TreeGrafter"/>
</dbReference>
<evidence type="ECO:0000256" key="2">
    <source>
        <dbReference type="ARBA" id="ARBA00007639"/>
    </source>
</evidence>
<reference evidence="5 7" key="1">
    <citation type="submission" date="2023-07" db="EMBL/GenBank/DDBJ databases">
        <title>Sorghum-associated microbial communities from plants grown in Nebraska, USA.</title>
        <authorList>
            <person name="Schachtman D."/>
        </authorList>
    </citation>
    <scope>NUCLEOTIDE SEQUENCE</scope>
    <source>
        <strain evidence="5">DS1006</strain>
        <strain evidence="6 7">DS1016</strain>
    </source>
</reference>
<evidence type="ECO:0000259" key="4">
    <source>
        <dbReference type="Pfam" id="PF13407"/>
    </source>
</evidence>
<dbReference type="Pfam" id="PF13407">
    <property type="entry name" value="Peripla_BP_4"/>
    <property type="match status" value="1"/>
</dbReference>
<evidence type="ECO:0000313" key="8">
    <source>
        <dbReference type="Proteomes" id="UP001242995"/>
    </source>
</evidence>
<dbReference type="CDD" id="cd01536">
    <property type="entry name" value="PBP1_ABC_sugar_binding-like"/>
    <property type="match status" value="1"/>
</dbReference>
<gene>
    <name evidence="5" type="ORF">J2S90_004890</name>
    <name evidence="6" type="ORF">J2S93_004889</name>
</gene>
<name>A0AAW8DN81_9MICC</name>
<feature type="signal peptide" evidence="3">
    <location>
        <begin position="1"/>
        <end position="33"/>
    </location>
</feature>
<keyword evidence="3" id="KW-0732">Signal</keyword>
<comment type="subcellular location">
    <subcellularLocation>
        <location evidence="1">Cell envelope</location>
    </subcellularLocation>
</comment>
<dbReference type="GO" id="GO:0030288">
    <property type="term" value="C:outer membrane-bounded periplasmic space"/>
    <property type="evidence" value="ECO:0007669"/>
    <property type="project" value="TreeGrafter"/>
</dbReference>